<protein>
    <submittedName>
        <fullName evidence="1">Uncharacterized protein</fullName>
    </submittedName>
</protein>
<reference evidence="1 2" key="1">
    <citation type="journal article" date="2019" name="Nat. Ecol. Evol.">
        <title>Megaphylogeny resolves global patterns of mushroom evolution.</title>
        <authorList>
            <person name="Varga T."/>
            <person name="Krizsan K."/>
            <person name="Foldi C."/>
            <person name="Dima B."/>
            <person name="Sanchez-Garcia M."/>
            <person name="Sanchez-Ramirez S."/>
            <person name="Szollosi G.J."/>
            <person name="Szarkandi J.G."/>
            <person name="Papp V."/>
            <person name="Albert L."/>
            <person name="Andreopoulos W."/>
            <person name="Angelini C."/>
            <person name="Antonin V."/>
            <person name="Barry K.W."/>
            <person name="Bougher N.L."/>
            <person name="Buchanan P."/>
            <person name="Buyck B."/>
            <person name="Bense V."/>
            <person name="Catcheside P."/>
            <person name="Chovatia M."/>
            <person name="Cooper J."/>
            <person name="Damon W."/>
            <person name="Desjardin D."/>
            <person name="Finy P."/>
            <person name="Geml J."/>
            <person name="Haridas S."/>
            <person name="Hughes K."/>
            <person name="Justo A."/>
            <person name="Karasinski D."/>
            <person name="Kautmanova I."/>
            <person name="Kiss B."/>
            <person name="Kocsube S."/>
            <person name="Kotiranta H."/>
            <person name="LaButti K.M."/>
            <person name="Lechner B.E."/>
            <person name="Liimatainen K."/>
            <person name="Lipzen A."/>
            <person name="Lukacs Z."/>
            <person name="Mihaltcheva S."/>
            <person name="Morgado L.N."/>
            <person name="Niskanen T."/>
            <person name="Noordeloos M.E."/>
            <person name="Ohm R.A."/>
            <person name="Ortiz-Santana B."/>
            <person name="Ovrebo C."/>
            <person name="Racz N."/>
            <person name="Riley R."/>
            <person name="Savchenko A."/>
            <person name="Shiryaev A."/>
            <person name="Soop K."/>
            <person name="Spirin V."/>
            <person name="Szebenyi C."/>
            <person name="Tomsovsky M."/>
            <person name="Tulloss R.E."/>
            <person name="Uehling J."/>
            <person name="Grigoriev I.V."/>
            <person name="Vagvolgyi C."/>
            <person name="Papp T."/>
            <person name="Martin F.M."/>
            <person name="Miettinen O."/>
            <person name="Hibbett D.S."/>
            <person name="Nagy L.G."/>
        </authorList>
    </citation>
    <scope>NUCLEOTIDE SEQUENCE [LARGE SCALE GENOMIC DNA]</scope>
    <source>
        <strain evidence="1 2">CBS 962.96</strain>
    </source>
</reference>
<keyword evidence="2" id="KW-1185">Reference proteome</keyword>
<sequence>MTKAFAEATCQDFHVYYAEDSVALAGSRQRNVLSGDAAQDAWNAEIKTDAHDLTGRLALVVGMPVIIVDNVAVELGISNGTRGKLVGITYHVSDNRRYAVSADVHLPSFVSPDPDALDPHVVTLSTISSP</sequence>
<proteinExistence type="predicted"/>
<evidence type="ECO:0000313" key="2">
    <source>
        <dbReference type="Proteomes" id="UP000297245"/>
    </source>
</evidence>
<organism evidence="1 2">
    <name type="scientific">Dendrothele bispora (strain CBS 962.96)</name>
    <dbReference type="NCBI Taxonomy" id="1314807"/>
    <lineage>
        <taxon>Eukaryota</taxon>
        <taxon>Fungi</taxon>
        <taxon>Dikarya</taxon>
        <taxon>Basidiomycota</taxon>
        <taxon>Agaricomycotina</taxon>
        <taxon>Agaricomycetes</taxon>
        <taxon>Agaricomycetidae</taxon>
        <taxon>Agaricales</taxon>
        <taxon>Agaricales incertae sedis</taxon>
        <taxon>Dendrothele</taxon>
    </lineage>
</organism>
<feature type="non-terminal residue" evidence="1">
    <location>
        <position position="130"/>
    </location>
</feature>
<evidence type="ECO:0000313" key="1">
    <source>
        <dbReference type="EMBL" id="THU91859.1"/>
    </source>
</evidence>
<dbReference type="EMBL" id="ML179295">
    <property type="protein sequence ID" value="THU91859.1"/>
    <property type="molecule type" value="Genomic_DNA"/>
</dbReference>
<dbReference type="AlphaFoldDB" id="A0A4S8LQW9"/>
<dbReference type="Proteomes" id="UP000297245">
    <property type="component" value="Unassembled WGS sequence"/>
</dbReference>
<dbReference type="OrthoDB" id="432234at2759"/>
<accession>A0A4S8LQW9</accession>
<gene>
    <name evidence="1" type="ORF">K435DRAFT_583082</name>
</gene>
<name>A0A4S8LQW9_DENBC</name>